<feature type="compositionally biased region" description="Low complexity" evidence="1">
    <location>
        <begin position="49"/>
        <end position="58"/>
    </location>
</feature>
<evidence type="ECO:0000256" key="1">
    <source>
        <dbReference type="SAM" id="MobiDB-lite"/>
    </source>
</evidence>
<evidence type="ECO:0000313" key="3">
    <source>
        <dbReference type="Proteomes" id="UP000637383"/>
    </source>
</evidence>
<dbReference type="Proteomes" id="UP000637383">
    <property type="component" value="Unassembled WGS sequence"/>
</dbReference>
<dbReference type="RefSeq" id="WP_190956631.1">
    <property type="nucleotide sequence ID" value="NZ_JACJTU010000017.1"/>
</dbReference>
<gene>
    <name evidence="2" type="ORF">H6H03_19125</name>
</gene>
<comment type="caution">
    <text evidence="2">The sequence shown here is derived from an EMBL/GenBank/DDBJ whole genome shotgun (WGS) entry which is preliminary data.</text>
</comment>
<dbReference type="EMBL" id="JACJTU010000017">
    <property type="protein sequence ID" value="MBD2735978.1"/>
    <property type="molecule type" value="Genomic_DNA"/>
</dbReference>
<feature type="region of interest" description="Disordered" evidence="1">
    <location>
        <begin position="1"/>
        <end position="58"/>
    </location>
</feature>
<reference evidence="2 3" key="1">
    <citation type="journal article" date="2020" name="ISME J.">
        <title>Comparative genomics reveals insights into cyanobacterial evolution and habitat adaptation.</title>
        <authorList>
            <person name="Chen M.Y."/>
            <person name="Teng W.K."/>
            <person name="Zhao L."/>
            <person name="Hu C.X."/>
            <person name="Zhou Y.K."/>
            <person name="Han B.P."/>
            <person name="Song L.R."/>
            <person name="Shu W.S."/>
        </authorList>
    </citation>
    <scope>NUCLEOTIDE SEQUENCE [LARGE SCALE GENOMIC DNA]</scope>
    <source>
        <strain evidence="2 3">FACHB-159</strain>
    </source>
</reference>
<sequence length="58" mass="6195">MTGNGEQRSRGVEAQRGNTIVTSPHLPISPSPHLPISPFPSPQSPIPNPQSLIQLTND</sequence>
<name>A0ABR8KAS0_9NOSO</name>
<proteinExistence type="predicted"/>
<evidence type="ECO:0000313" key="2">
    <source>
        <dbReference type="EMBL" id="MBD2735978.1"/>
    </source>
</evidence>
<organism evidence="2 3">
    <name type="scientific">Nostoc paludosum FACHB-159</name>
    <dbReference type="NCBI Taxonomy" id="2692908"/>
    <lineage>
        <taxon>Bacteria</taxon>
        <taxon>Bacillati</taxon>
        <taxon>Cyanobacteriota</taxon>
        <taxon>Cyanophyceae</taxon>
        <taxon>Nostocales</taxon>
        <taxon>Nostocaceae</taxon>
        <taxon>Nostoc</taxon>
    </lineage>
</organism>
<accession>A0ABR8KAS0</accession>
<keyword evidence="3" id="KW-1185">Reference proteome</keyword>
<protein>
    <submittedName>
        <fullName evidence="2">Uncharacterized protein</fullName>
    </submittedName>
</protein>
<feature type="compositionally biased region" description="Pro residues" evidence="1">
    <location>
        <begin position="27"/>
        <end position="48"/>
    </location>
</feature>